<feature type="coiled-coil region" evidence="3">
    <location>
        <begin position="355"/>
        <end position="382"/>
    </location>
</feature>
<organism evidence="5 6">
    <name type="scientific">Umbra pygmaea</name>
    <name type="common">Eastern mudminnow</name>
    <dbReference type="NCBI Taxonomy" id="75934"/>
    <lineage>
        <taxon>Eukaryota</taxon>
        <taxon>Metazoa</taxon>
        <taxon>Chordata</taxon>
        <taxon>Craniata</taxon>
        <taxon>Vertebrata</taxon>
        <taxon>Euteleostomi</taxon>
        <taxon>Actinopterygii</taxon>
        <taxon>Neopterygii</taxon>
        <taxon>Teleostei</taxon>
        <taxon>Protacanthopterygii</taxon>
        <taxon>Esociformes</taxon>
        <taxon>Umbridae</taxon>
        <taxon>Umbra</taxon>
    </lineage>
</organism>
<evidence type="ECO:0008006" key="7">
    <source>
        <dbReference type="Google" id="ProtNLM"/>
    </source>
</evidence>
<dbReference type="EMBL" id="JAGEUA010000003">
    <property type="protein sequence ID" value="KAL0993392.1"/>
    <property type="molecule type" value="Genomic_DNA"/>
</dbReference>
<accession>A0ABD0X6C5</accession>
<feature type="coiled-coil region" evidence="3">
    <location>
        <begin position="218"/>
        <end position="262"/>
    </location>
</feature>
<feature type="compositionally biased region" description="Gly residues" evidence="4">
    <location>
        <begin position="302"/>
        <end position="314"/>
    </location>
</feature>
<proteinExistence type="inferred from homology"/>
<feature type="coiled-coil region" evidence="3">
    <location>
        <begin position="42"/>
        <end position="139"/>
    </location>
</feature>
<evidence type="ECO:0000256" key="1">
    <source>
        <dbReference type="ARBA" id="ARBA00009019"/>
    </source>
</evidence>
<name>A0ABD0X6C5_UMBPY</name>
<dbReference type="PANTHER" id="PTHR19232:SF10">
    <property type="entry name" value="CEREBELLAR DEGENERATION-RELATED PROTEIN 2-LIKE"/>
    <property type="match status" value="1"/>
</dbReference>
<dbReference type="InterPro" id="IPR026079">
    <property type="entry name" value="CDR2"/>
</dbReference>
<evidence type="ECO:0000313" key="5">
    <source>
        <dbReference type="EMBL" id="KAL0993392.1"/>
    </source>
</evidence>
<feature type="compositionally biased region" description="Basic residues" evidence="4">
    <location>
        <begin position="481"/>
        <end position="500"/>
    </location>
</feature>
<dbReference type="Proteomes" id="UP001557470">
    <property type="component" value="Unassembled WGS sequence"/>
</dbReference>
<evidence type="ECO:0000256" key="4">
    <source>
        <dbReference type="SAM" id="MobiDB-lite"/>
    </source>
</evidence>
<evidence type="ECO:0000256" key="2">
    <source>
        <dbReference type="ARBA" id="ARBA00023054"/>
    </source>
</evidence>
<feature type="compositionally biased region" description="Low complexity" evidence="4">
    <location>
        <begin position="408"/>
        <end position="422"/>
    </location>
</feature>
<comment type="similarity">
    <text evidence="1">Belongs to the CDR2 family.</text>
</comment>
<gene>
    <name evidence="5" type="ORF">UPYG_G00107230</name>
</gene>
<reference evidence="5 6" key="1">
    <citation type="submission" date="2024-06" db="EMBL/GenBank/DDBJ databases">
        <authorList>
            <person name="Pan Q."/>
            <person name="Wen M."/>
            <person name="Jouanno E."/>
            <person name="Zahm M."/>
            <person name="Klopp C."/>
            <person name="Cabau C."/>
            <person name="Louis A."/>
            <person name="Berthelot C."/>
            <person name="Parey E."/>
            <person name="Roest Crollius H."/>
            <person name="Montfort J."/>
            <person name="Robinson-Rechavi M."/>
            <person name="Bouchez O."/>
            <person name="Lampietro C."/>
            <person name="Lopez Roques C."/>
            <person name="Donnadieu C."/>
            <person name="Postlethwait J."/>
            <person name="Bobe J."/>
            <person name="Verreycken H."/>
            <person name="Guiguen Y."/>
        </authorList>
    </citation>
    <scope>NUCLEOTIDE SEQUENCE [LARGE SCALE GENOMIC DNA]</scope>
    <source>
        <strain evidence="5">Up_M1</strain>
        <tissue evidence="5">Testis</tissue>
    </source>
</reference>
<feature type="region of interest" description="Disordered" evidence="4">
    <location>
        <begin position="278"/>
        <end position="319"/>
    </location>
</feature>
<feature type="region of interest" description="Disordered" evidence="4">
    <location>
        <begin position="408"/>
        <end position="433"/>
    </location>
</feature>
<evidence type="ECO:0000256" key="3">
    <source>
        <dbReference type="SAM" id="Coils"/>
    </source>
</evidence>
<dbReference type="AlphaFoldDB" id="A0ABD0X6C5"/>
<keyword evidence="6" id="KW-1185">Reference proteome</keyword>
<dbReference type="PANTHER" id="PTHR19232">
    <property type="entry name" value="CENTROCORTIN FAMILY MEMBER"/>
    <property type="match status" value="1"/>
</dbReference>
<feature type="region of interest" description="Disordered" evidence="4">
    <location>
        <begin position="468"/>
        <end position="500"/>
    </location>
</feature>
<evidence type="ECO:0000313" key="6">
    <source>
        <dbReference type="Proteomes" id="UP001557470"/>
    </source>
</evidence>
<protein>
    <recommendedName>
        <fullName evidence="7">Cerebellar degeneration-related protein 2-like</fullName>
    </recommendedName>
</protein>
<keyword evidence="2 3" id="KW-0175">Coiled coil</keyword>
<sequence length="500" mass="56149">MLRGGRMEEFVTEEDEPWYDQRDLEQDLHLAAELGKTLLERNKELEDALQQMYVNNEEQVQEIEYLSKQLEMLREMNEQHAKVYEQLDVTARELEITNEKLLLESKASQQKIDRLTGTMETLQAQVDTMTTRVEELRTLEELRVLREKKERRKTVHSFPCLKELCTAPRYEDGFLVAIPGSVDLVSGRERRPLDEENERLKGVVSTLRSAIVAERGRREGAEQECTALLQEFERLEQRLLGAEGCQLRVQELEAELQEMQQLRRSRLCLLGAEEGLEQTLLNSAPETDTPDDPGQEERGEGAGESGGAGGGGGPVRKSCSDTALNAISARDASGRRQGSYAIHANGVRKRGMSILREVDEQYHALLEKYEELLGKCRRHEENLCHAGVQTSRPVSRDPSVKDYCMAVPGPSSSSSAGTAAVPLTPPQTPSTPEALEGISRHVEQVDKRLGQNTPEYKALFKEIFSRLQKTKSEVNSTKGLPKGRKSPRVGSPKGRKSKDK</sequence>
<comment type="caution">
    <text evidence="5">The sequence shown here is derived from an EMBL/GenBank/DDBJ whole genome shotgun (WGS) entry which is preliminary data.</text>
</comment>